<evidence type="ECO:0000259" key="13">
    <source>
        <dbReference type="Pfam" id="PF00892"/>
    </source>
</evidence>
<keyword evidence="11 12" id="KW-0472">Membrane</keyword>
<evidence type="ECO:0000256" key="3">
    <source>
        <dbReference type="ARBA" id="ARBA00022475"/>
    </source>
</evidence>
<keyword evidence="3" id="KW-1003">Cell membrane</keyword>
<dbReference type="InterPro" id="IPR037185">
    <property type="entry name" value="EmrE-like"/>
</dbReference>
<dbReference type="InterPro" id="IPR000390">
    <property type="entry name" value="Small_drug/metabolite_transptr"/>
</dbReference>
<dbReference type="RefSeq" id="WP_071718335.1">
    <property type="nucleotide sequence ID" value="NZ_JBNNHF010000004.1"/>
</dbReference>
<keyword evidence="5" id="KW-0997">Cell inner membrane</keyword>
<evidence type="ECO:0000313" key="14">
    <source>
        <dbReference type="EMBL" id="OJD81039.1"/>
    </source>
</evidence>
<dbReference type="PANTHER" id="PTHR30561">
    <property type="entry name" value="SMR FAMILY PROTON-DEPENDENT DRUG EFFLUX TRANSPORTER SUGE"/>
    <property type="match status" value="1"/>
</dbReference>
<evidence type="ECO:0000256" key="12">
    <source>
        <dbReference type="SAM" id="Phobius"/>
    </source>
</evidence>
<evidence type="ECO:0000256" key="8">
    <source>
        <dbReference type="ARBA" id="ARBA00022985"/>
    </source>
</evidence>
<evidence type="ECO:0000256" key="2">
    <source>
        <dbReference type="ARBA" id="ARBA00007362"/>
    </source>
</evidence>
<protein>
    <submittedName>
        <fullName evidence="14">Transporter</fullName>
    </submittedName>
</protein>
<dbReference type="Proteomes" id="UP000182788">
    <property type="component" value="Unassembled WGS sequence"/>
</dbReference>
<dbReference type="Gene3D" id="1.10.3730.20">
    <property type="match status" value="1"/>
</dbReference>
<comment type="similarity">
    <text evidence="2">Belongs to the EamA transporter family.</text>
</comment>
<evidence type="ECO:0000256" key="11">
    <source>
        <dbReference type="ARBA" id="ARBA00023136"/>
    </source>
</evidence>
<dbReference type="Pfam" id="PF00892">
    <property type="entry name" value="EamA"/>
    <property type="match status" value="1"/>
</dbReference>
<comment type="caution">
    <text evidence="14">The sequence shown here is derived from an EMBL/GenBank/DDBJ whole genome shotgun (WGS) entry which is preliminary data.</text>
</comment>
<evidence type="ECO:0000256" key="7">
    <source>
        <dbReference type="ARBA" id="ARBA00022692"/>
    </source>
</evidence>
<organism evidence="14 15">
    <name type="scientific">Bacillus paramycoides</name>
    <dbReference type="NCBI Taxonomy" id="2026194"/>
    <lineage>
        <taxon>Bacteria</taxon>
        <taxon>Bacillati</taxon>
        <taxon>Bacillota</taxon>
        <taxon>Bacilli</taxon>
        <taxon>Bacillales</taxon>
        <taxon>Bacillaceae</taxon>
        <taxon>Bacillus</taxon>
        <taxon>Bacillus cereus group</taxon>
    </lineage>
</organism>
<dbReference type="GO" id="GO:0022857">
    <property type="term" value="F:transmembrane transporter activity"/>
    <property type="evidence" value="ECO:0007669"/>
    <property type="project" value="InterPro"/>
</dbReference>
<accession>A0A1J9VXA8</accession>
<sequence>MQQFLMIMLSVCMGVVGQILLKFGAMKSQNSAALGIMNFVNLPNFFGLAFYGLSALLWMIVLRKVDLSYAYPMVSFGYVFVIIASALLFGETINFMKIAGMVFIVIGILFIAKS</sequence>
<dbReference type="AlphaFoldDB" id="A0A1J9VXA8"/>
<keyword evidence="4" id="KW-0444">Lipid biosynthesis</keyword>
<gene>
    <name evidence="14" type="ORF">BAU28_08430</name>
</gene>
<keyword evidence="9 12" id="KW-1133">Transmembrane helix</keyword>
<dbReference type="GO" id="GO:0005886">
    <property type="term" value="C:plasma membrane"/>
    <property type="evidence" value="ECO:0007669"/>
    <property type="project" value="UniProtKB-SubCell"/>
</dbReference>
<evidence type="ECO:0000256" key="6">
    <source>
        <dbReference type="ARBA" id="ARBA00022556"/>
    </source>
</evidence>
<evidence type="ECO:0000256" key="4">
    <source>
        <dbReference type="ARBA" id="ARBA00022516"/>
    </source>
</evidence>
<evidence type="ECO:0000256" key="10">
    <source>
        <dbReference type="ARBA" id="ARBA00023098"/>
    </source>
</evidence>
<feature type="transmembrane region" description="Helical" evidence="12">
    <location>
        <begin position="45"/>
        <end position="62"/>
    </location>
</feature>
<proteinExistence type="inferred from homology"/>
<evidence type="ECO:0000313" key="15">
    <source>
        <dbReference type="Proteomes" id="UP000182788"/>
    </source>
</evidence>
<keyword evidence="7 12" id="KW-0812">Transmembrane</keyword>
<evidence type="ECO:0000256" key="9">
    <source>
        <dbReference type="ARBA" id="ARBA00022989"/>
    </source>
</evidence>
<feature type="transmembrane region" description="Helical" evidence="12">
    <location>
        <begin position="69"/>
        <end position="89"/>
    </location>
</feature>
<feature type="domain" description="EamA" evidence="13">
    <location>
        <begin position="7"/>
        <end position="111"/>
    </location>
</feature>
<evidence type="ECO:0000256" key="5">
    <source>
        <dbReference type="ARBA" id="ARBA00022519"/>
    </source>
</evidence>
<keyword evidence="10" id="KW-0443">Lipid metabolism</keyword>
<comment type="subcellular location">
    <subcellularLocation>
        <location evidence="1">Cell membrane</location>
        <topology evidence="1">Multi-pass membrane protein</topology>
    </subcellularLocation>
</comment>
<keyword evidence="6" id="KW-0441">Lipid A biosynthesis</keyword>
<dbReference type="InterPro" id="IPR000620">
    <property type="entry name" value="EamA_dom"/>
</dbReference>
<reference evidence="14 15" key="1">
    <citation type="submission" date="2016-06" db="EMBL/GenBank/DDBJ databases">
        <title>First insights into the genetic diversity and population structure of in the Bacillus cereus group bacteria from diverse marine environments.</title>
        <authorList>
            <person name="Liu Y."/>
            <person name="Lai Q."/>
            <person name="Shao Z."/>
        </authorList>
    </citation>
    <scope>NUCLEOTIDE SEQUENCE [LARGE SCALE GENOMIC DNA]</scope>
    <source>
        <strain evidence="14 15">NH24A2</strain>
    </source>
</reference>
<dbReference type="SUPFAM" id="SSF103481">
    <property type="entry name" value="Multidrug resistance efflux transporter EmrE"/>
    <property type="match status" value="1"/>
</dbReference>
<feature type="transmembrane region" description="Helical" evidence="12">
    <location>
        <begin position="7"/>
        <end position="25"/>
    </location>
</feature>
<name>A0A1J9VXA8_9BACI</name>
<dbReference type="PANTHER" id="PTHR30561:SF9">
    <property type="entry name" value="4-AMINO-4-DEOXY-L-ARABINOSE-PHOSPHOUNDECAPRENOL FLIPPASE SUBUNIT ARNF-RELATED"/>
    <property type="match status" value="1"/>
</dbReference>
<keyword evidence="8" id="KW-0448">Lipopolysaccharide biosynthesis</keyword>
<dbReference type="GeneID" id="87591465"/>
<dbReference type="GO" id="GO:0009103">
    <property type="term" value="P:lipopolysaccharide biosynthetic process"/>
    <property type="evidence" value="ECO:0007669"/>
    <property type="project" value="UniProtKB-KW"/>
</dbReference>
<evidence type="ECO:0000256" key="1">
    <source>
        <dbReference type="ARBA" id="ARBA00004651"/>
    </source>
</evidence>
<dbReference type="EMBL" id="MAOI01000058">
    <property type="protein sequence ID" value="OJD81039.1"/>
    <property type="molecule type" value="Genomic_DNA"/>
</dbReference>
<feature type="transmembrane region" description="Helical" evidence="12">
    <location>
        <begin position="95"/>
        <end position="112"/>
    </location>
</feature>